<name>A0A4U5M628_STECR</name>
<feature type="transmembrane region" description="Helical" evidence="12">
    <location>
        <begin position="6"/>
        <end position="30"/>
    </location>
</feature>
<comment type="caution">
    <text evidence="13">The sequence shown here is derived from an EMBL/GenBank/DDBJ whole genome shotgun (WGS) entry which is preliminary data.</text>
</comment>
<sequence>MFEDVALVDALSFSAITSTVALFLCGLEICQRIQRKGSTEGVDAAPFLLTFISCTFWTQYGVLKEDSTIICINFIGIVIEAAYLYYYYRMTRNRRRLNRILLFEVVLFLGMYGYTTSAGYELKDRISNLGFVCMLMNIASLGSPLLGLRQTESISVSGRRDPQQVHGKSPVPALRWEHGRIVPMAPLRHPGRRYLHQNPQRHRRGDVPRPTLLLRHLPLPETSHGVALTSSCCYSPSFNPTTSFLNLLFLFFVRTIHQVL</sequence>
<evidence type="ECO:0000256" key="5">
    <source>
        <dbReference type="ARBA" id="ARBA00022475"/>
    </source>
</evidence>
<dbReference type="Pfam" id="PF03083">
    <property type="entry name" value="MtN3_slv"/>
    <property type="match status" value="1"/>
</dbReference>
<keyword evidence="8" id="KW-0677">Repeat</keyword>
<keyword evidence="4 12" id="KW-0813">Transport</keyword>
<protein>
    <recommendedName>
        <fullName evidence="12">Sugar transporter SWEET</fullName>
    </recommendedName>
</protein>
<reference evidence="13 14" key="2">
    <citation type="journal article" date="2019" name="G3 (Bethesda)">
        <title>Hybrid Assembly of the Genome of the Entomopathogenic Nematode Steinernema carpocapsae Identifies the X-Chromosome.</title>
        <authorList>
            <person name="Serra L."/>
            <person name="Macchietto M."/>
            <person name="Macias-Munoz A."/>
            <person name="McGill C.J."/>
            <person name="Rodriguez I.M."/>
            <person name="Rodriguez B."/>
            <person name="Murad R."/>
            <person name="Mortazavi A."/>
        </authorList>
    </citation>
    <scope>NUCLEOTIDE SEQUENCE [LARGE SCALE GENOMIC DNA]</scope>
    <source>
        <strain evidence="13 14">ALL</strain>
    </source>
</reference>
<evidence type="ECO:0000256" key="1">
    <source>
        <dbReference type="ARBA" id="ARBA00004651"/>
    </source>
</evidence>
<feature type="transmembrane region" description="Helical" evidence="12">
    <location>
        <begin position="126"/>
        <end position="148"/>
    </location>
</feature>
<dbReference type="GO" id="GO:0051119">
    <property type="term" value="F:sugar transmembrane transporter activity"/>
    <property type="evidence" value="ECO:0007669"/>
    <property type="project" value="InterPro"/>
</dbReference>
<dbReference type="InterPro" id="IPR004316">
    <property type="entry name" value="SWEET_rpt"/>
</dbReference>
<reference evidence="13 14" key="1">
    <citation type="journal article" date="2015" name="Genome Biol.">
        <title>Comparative genomics of Steinernema reveals deeply conserved gene regulatory networks.</title>
        <authorList>
            <person name="Dillman A.R."/>
            <person name="Macchietto M."/>
            <person name="Porter C.F."/>
            <person name="Rogers A."/>
            <person name="Williams B."/>
            <person name="Antoshechkin I."/>
            <person name="Lee M.M."/>
            <person name="Goodwin Z."/>
            <person name="Lu X."/>
            <person name="Lewis E.E."/>
            <person name="Goodrich-Blair H."/>
            <person name="Stock S.P."/>
            <person name="Adams B.J."/>
            <person name="Sternberg P.W."/>
            <person name="Mortazavi A."/>
        </authorList>
    </citation>
    <scope>NUCLEOTIDE SEQUENCE [LARGE SCALE GENOMIC DNA]</scope>
    <source>
        <strain evidence="13 14">ALL</strain>
    </source>
</reference>
<evidence type="ECO:0000256" key="4">
    <source>
        <dbReference type="ARBA" id="ARBA00022448"/>
    </source>
</evidence>
<evidence type="ECO:0000256" key="3">
    <source>
        <dbReference type="ARBA" id="ARBA00007809"/>
    </source>
</evidence>
<comment type="caution">
    <text evidence="12">Lacks conserved residue(s) required for the propagation of feature annotation.</text>
</comment>
<evidence type="ECO:0000256" key="7">
    <source>
        <dbReference type="ARBA" id="ARBA00022692"/>
    </source>
</evidence>
<evidence type="ECO:0000313" key="14">
    <source>
        <dbReference type="Proteomes" id="UP000298663"/>
    </source>
</evidence>
<dbReference type="GO" id="GO:0005886">
    <property type="term" value="C:plasma membrane"/>
    <property type="evidence" value="ECO:0007669"/>
    <property type="project" value="UniProtKB-SubCell"/>
</dbReference>
<dbReference type="Proteomes" id="UP000298663">
    <property type="component" value="Unassembled WGS sequence"/>
</dbReference>
<accession>A0A4U5M628</accession>
<evidence type="ECO:0000256" key="10">
    <source>
        <dbReference type="ARBA" id="ARBA00023034"/>
    </source>
</evidence>
<feature type="transmembrane region" description="Helical" evidence="12">
    <location>
        <begin position="67"/>
        <end position="88"/>
    </location>
</feature>
<keyword evidence="9 12" id="KW-1133">Transmembrane helix</keyword>
<keyword evidence="5" id="KW-1003">Cell membrane</keyword>
<evidence type="ECO:0000256" key="6">
    <source>
        <dbReference type="ARBA" id="ARBA00022597"/>
    </source>
</evidence>
<dbReference type="OrthoDB" id="409725at2759"/>
<organism evidence="13 14">
    <name type="scientific">Steinernema carpocapsae</name>
    <name type="common">Entomopathogenic nematode</name>
    <dbReference type="NCBI Taxonomy" id="34508"/>
    <lineage>
        <taxon>Eukaryota</taxon>
        <taxon>Metazoa</taxon>
        <taxon>Ecdysozoa</taxon>
        <taxon>Nematoda</taxon>
        <taxon>Chromadorea</taxon>
        <taxon>Rhabditida</taxon>
        <taxon>Tylenchina</taxon>
        <taxon>Panagrolaimomorpha</taxon>
        <taxon>Strongyloidoidea</taxon>
        <taxon>Steinernematidae</taxon>
        <taxon>Steinernema</taxon>
    </lineage>
</organism>
<evidence type="ECO:0000256" key="11">
    <source>
        <dbReference type="ARBA" id="ARBA00023136"/>
    </source>
</evidence>
<dbReference type="Gene3D" id="1.20.1280.290">
    <property type="match status" value="1"/>
</dbReference>
<feature type="transmembrane region" description="Helical" evidence="12">
    <location>
        <begin position="42"/>
        <end position="61"/>
    </location>
</feature>
<evidence type="ECO:0000256" key="2">
    <source>
        <dbReference type="ARBA" id="ARBA00004653"/>
    </source>
</evidence>
<evidence type="ECO:0000256" key="8">
    <source>
        <dbReference type="ARBA" id="ARBA00022737"/>
    </source>
</evidence>
<keyword evidence="11 12" id="KW-0472">Membrane</keyword>
<evidence type="ECO:0000313" key="13">
    <source>
        <dbReference type="EMBL" id="TKR64262.1"/>
    </source>
</evidence>
<dbReference type="PANTHER" id="PTHR10791">
    <property type="entry name" value="RAG1-ACTIVATING PROTEIN 1"/>
    <property type="match status" value="1"/>
</dbReference>
<dbReference type="InterPro" id="IPR047664">
    <property type="entry name" value="SWEET"/>
</dbReference>
<dbReference type="FunFam" id="1.20.1280.290:FF:000010">
    <property type="entry name" value="Sugar transporter SWEET"/>
    <property type="match status" value="1"/>
</dbReference>
<keyword evidence="10" id="KW-0333">Golgi apparatus</keyword>
<dbReference type="PANTHER" id="PTHR10791:SF112">
    <property type="entry name" value="SUGAR TRANSPORTER SWEET1"/>
    <property type="match status" value="1"/>
</dbReference>
<comment type="similarity">
    <text evidence="3 12">Belongs to the SWEET sugar transporter family.</text>
</comment>
<keyword evidence="14" id="KW-1185">Reference proteome</keyword>
<proteinExistence type="inferred from homology"/>
<comment type="subcellular location">
    <subcellularLocation>
        <location evidence="1">Cell membrane</location>
        <topology evidence="1">Multi-pass membrane protein</topology>
    </subcellularLocation>
    <subcellularLocation>
        <location evidence="2">Golgi apparatus membrane</location>
        <topology evidence="2">Multi-pass membrane protein</topology>
    </subcellularLocation>
</comment>
<evidence type="ECO:0000256" key="9">
    <source>
        <dbReference type="ARBA" id="ARBA00022989"/>
    </source>
</evidence>
<comment type="function">
    <text evidence="12">Mediates sugar transport across membranes.</text>
</comment>
<keyword evidence="6 12" id="KW-0762">Sugar transport</keyword>
<dbReference type="GO" id="GO:0000139">
    <property type="term" value="C:Golgi membrane"/>
    <property type="evidence" value="ECO:0007669"/>
    <property type="project" value="UniProtKB-SubCell"/>
</dbReference>
<keyword evidence="7 12" id="KW-0812">Transmembrane</keyword>
<dbReference type="EMBL" id="AZBU02000009">
    <property type="protein sequence ID" value="TKR64262.1"/>
    <property type="molecule type" value="Genomic_DNA"/>
</dbReference>
<gene>
    <name evidence="13" type="ORF">L596_024827</name>
</gene>
<feature type="transmembrane region" description="Helical" evidence="12">
    <location>
        <begin position="100"/>
        <end position="120"/>
    </location>
</feature>
<dbReference type="AlphaFoldDB" id="A0A4U5M628"/>
<evidence type="ECO:0000256" key="12">
    <source>
        <dbReference type="RuleBase" id="RU910715"/>
    </source>
</evidence>